<accession>A0A060T658</accession>
<feature type="region of interest" description="Disordered" evidence="1">
    <location>
        <begin position="103"/>
        <end position="176"/>
    </location>
</feature>
<organism evidence="2">
    <name type="scientific">Blastobotrys adeninivorans</name>
    <name type="common">Yeast</name>
    <name type="synonym">Arxula adeninivorans</name>
    <dbReference type="NCBI Taxonomy" id="409370"/>
    <lineage>
        <taxon>Eukaryota</taxon>
        <taxon>Fungi</taxon>
        <taxon>Dikarya</taxon>
        <taxon>Ascomycota</taxon>
        <taxon>Saccharomycotina</taxon>
        <taxon>Dipodascomycetes</taxon>
        <taxon>Dipodascales</taxon>
        <taxon>Trichomonascaceae</taxon>
        <taxon>Blastobotrys</taxon>
    </lineage>
</organism>
<dbReference type="AlphaFoldDB" id="A0A060T658"/>
<dbReference type="InterPro" id="IPR050656">
    <property type="entry name" value="PINX1"/>
</dbReference>
<dbReference type="PhylomeDB" id="A0A060T658"/>
<feature type="compositionally biased region" description="Basic and acidic residues" evidence="1">
    <location>
        <begin position="119"/>
        <end position="128"/>
    </location>
</feature>
<protein>
    <submittedName>
        <fullName evidence="2">ARAD1C11286p</fullName>
    </submittedName>
</protein>
<gene>
    <name evidence="2" type="ORF">GNLVRS02_ARAD1C11286g</name>
</gene>
<reference evidence="2" key="1">
    <citation type="submission" date="2014-02" db="EMBL/GenBank/DDBJ databases">
        <authorList>
            <person name="Genoscope - CEA"/>
        </authorList>
    </citation>
    <scope>NUCLEOTIDE SEQUENCE</scope>
    <source>
        <strain evidence="2">LS3</strain>
    </source>
</reference>
<dbReference type="PANTHER" id="PTHR23149:SF26">
    <property type="entry name" value="PROTEIN TMA23"/>
    <property type="match status" value="1"/>
</dbReference>
<dbReference type="EMBL" id="HG937693">
    <property type="protein sequence ID" value="CDP34392.1"/>
    <property type="molecule type" value="Genomic_DNA"/>
</dbReference>
<name>A0A060T658_BLAAD</name>
<reference evidence="2" key="2">
    <citation type="submission" date="2014-06" db="EMBL/GenBank/DDBJ databases">
        <title>The complete genome of Blastobotrys (Arxula) adeninivorans LS3 - a yeast of biotechnological interest.</title>
        <authorList>
            <person name="Kunze G."/>
            <person name="Gaillardin C."/>
            <person name="Czernicka M."/>
            <person name="Durrens P."/>
            <person name="Martin T."/>
            <person name="Boer E."/>
            <person name="Gabaldon T."/>
            <person name="Cruz J."/>
            <person name="Talla E."/>
            <person name="Marck C."/>
            <person name="Goffeau A."/>
            <person name="Barbe V."/>
            <person name="Baret P."/>
            <person name="Baronian K."/>
            <person name="Beier S."/>
            <person name="Bleykasten C."/>
            <person name="Bode R."/>
            <person name="Casaregola S."/>
            <person name="Despons L."/>
            <person name="Fairhead C."/>
            <person name="Giersberg M."/>
            <person name="Gierski P."/>
            <person name="Hahnel U."/>
            <person name="Hartmann A."/>
            <person name="Jankowska D."/>
            <person name="Jubin C."/>
            <person name="Jung P."/>
            <person name="Lafontaine I."/>
            <person name="Leh-Louis V."/>
            <person name="Lemaire M."/>
            <person name="Marcet-Houben M."/>
            <person name="Mascher M."/>
            <person name="Morel G."/>
            <person name="Richard G.-F."/>
            <person name="Riechen J."/>
            <person name="Sacerdot C."/>
            <person name="Sarkar A."/>
            <person name="Savel G."/>
            <person name="Schacherer J."/>
            <person name="Sherman D."/>
            <person name="Straub M.-L."/>
            <person name="Stein N."/>
            <person name="Thierry A."/>
            <person name="Trautwein-Schult A."/>
            <person name="Westhof E."/>
            <person name="Worch S."/>
            <person name="Dujon B."/>
            <person name="Souciet J.-L."/>
            <person name="Wincker P."/>
            <person name="Scholz U."/>
            <person name="Neuveglise N."/>
        </authorList>
    </citation>
    <scope>NUCLEOTIDE SEQUENCE</scope>
    <source>
        <strain evidence="2">LS3</strain>
    </source>
</reference>
<feature type="compositionally biased region" description="Basic residues" evidence="1">
    <location>
        <begin position="129"/>
        <end position="146"/>
    </location>
</feature>
<dbReference type="PANTHER" id="PTHR23149">
    <property type="entry name" value="G PATCH DOMAIN CONTAINING PROTEIN"/>
    <property type="match status" value="1"/>
</dbReference>
<sequence>MDPAGYLMSYGWTQGEALKHGGLKRPILVKHKKDTKGLGHDMEAHDNWWERMFDGQLKGLDVTGAKSKDGISFKQDEEKIARHVSPLYQMFVYGGILRGSVENEEEEEQMLERKRKRQDKSDREEKKVKKDKKDKKSKKEKKSKSKKEKEKKSKMTSSEEDWIKSLVRAQRAPVAA</sequence>
<proteinExistence type="predicted"/>
<evidence type="ECO:0000313" key="2">
    <source>
        <dbReference type="EMBL" id="CDP34392.1"/>
    </source>
</evidence>
<evidence type="ECO:0000256" key="1">
    <source>
        <dbReference type="SAM" id="MobiDB-lite"/>
    </source>
</evidence>